<reference evidence="6" key="1">
    <citation type="submission" date="2013-01" db="EMBL/GenBank/DDBJ databases">
        <title>Draft Genome Sequence of a Mulberry Tree, Morus notabilis C.K. Schneid.</title>
        <authorList>
            <person name="He N."/>
            <person name="Zhao S."/>
        </authorList>
    </citation>
    <scope>NUCLEOTIDE SEQUENCE</scope>
</reference>
<feature type="region of interest" description="Disordered" evidence="4">
    <location>
        <begin position="1"/>
        <end position="21"/>
    </location>
</feature>
<evidence type="ECO:0000313" key="6">
    <source>
        <dbReference type="Proteomes" id="UP000030645"/>
    </source>
</evidence>
<evidence type="ECO:0000256" key="1">
    <source>
        <dbReference type="ARBA" id="ARBA00009861"/>
    </source>
</evidence>
<protein>
    <submittedName>
        <fullName evidence="5">Salutaridinol 7-O-acetyltransferase</fullName>
    </submittedName>
</protein>
<dbReference type="Proteomes" id="UP000030645">
    <property type="component" value="Unassembled WGS sequence"/>
</dbReference>
<proteinExistence type="inferred from homology"/>
<evidence type="ECO:0000313" key="5">
    <source>
        <dbReference type="EMBL" id="EXB31002.1"/>
    </source>
</evidence>
<dbReference type="InterPro" id="IPR023213">
    <property type="entry name" value="CAT-like_dom_sf"/>
</dbReference>
<dbReference type="GO" id="GO:0016746">
    <property type="term" value="F:acyltransferase activity"/>
    <property type="evidence" value="ECO:0007669"/>
    <property type="project" value="UniProtKB-KW"/>
</dbReference>
<dbReference type="PANTHER" id="PTHR31623:SF128">
    <property type="entry name" value="SALUTARIDINOL 7-O-ACETYLTRANSFERASE-LIKE"/>
    <property type="match status" value="1"/>
</dbReference>
<dbReference type="Gene3D" id="3.30.559.10">
    <property type="entry name" value="Chloramphenicol acetyltransferase-like domain"/>
    <property type="match status" value="1"/>
</dbReference>
<gene>
    <name evidence="5" type="ORF">L484_016864</name>
</gene>
<evidence type="ECO:0000256" key="4">
    <source>
        <dbReference type="SAM" id="MobiDB-lite"/>
    </source>
</evidence>
<keyword evidence="3" id="KW-0012">Acyltransferase</keyword>
<evidence type="ECO:0000256" key="2">
    <source>
        <dbReference type="ARBA" id="ARBA00022679"/>
    </source>
</evidence>
<accession>W9QLS6</accession>
<dbReference type="STRING" id="981085.W9QLS6"/>
<organism evidence="5 6">
    <name type="scientific">Morus notabilis</name>
    <dbReference type="NCBI Taxonomy" id="981085"/>
    <lineage>
        <taxon>Eukaryota</taxon>
        <taxon>Viridiplantae</taxon>
        <taxon>Streptophyta</taxon>
        <taxon>Embryophyta</taxon>
        <taxon>Tracheophyta</taxon>
        <taxon>Spermatophyta</taxon>
        <taxon>Magnoliopsida</taxon>
        <taxon>eudicotyledons</taxon>
        <taxon>Gunneridae</taxon>
        <taxon>Pentapetalae</taxon>
        <taxon>rosids</taxon>
        <taxon>fabids</taxon>
        <taxon>Rosales</taxon>
        <taxon>Moraceae</taxon>
        <taxon>Moreae</taxon>
        <taxon>Morus</taxon>
    </lineage>
</organism>
<dbReference type="PANTHER" id="PTHR31623">
    <property type="entry name" value="F21J9.9"/>
    <property type="match status" value="1"/>
</dbReference>
<sequence length="84" mass="9338">MPQNTNQSSDSSSTAHLENSNSLQKSLSKTLVHFYPFAGQLKDNTCIECNDEGACFVEAWINCQLSDFLKEPDPNLLSLPSSHY</sequence>
<keyword evidence="2 5" id="KW-0808">Transferase</keyword>
<name>W9QLS6_9ROSA</name>
<evidence type="ECO:0000256" key="3">
    <source>
        <dbReference type="ARBA" id="ARBA00023315"/>
    </source>
</evidence>
<dbReference type="EMBL" id="KE343500">
    <property type="protein sequence ID" value="EXB31002.1"/>
    <property type="molecule type" value="Genomic_DNA"/>
</dbReference>
<comment type="similarity">
    <text evidence="1">Belongs to the plant acyltransferase family.</text>
</comment>
<dbReference type="AlphaFoldDB" id="W9QLS6"/>
<keyword evidence="6" id="KW-1185">Reference proteome</keyword>
<dbReference type="Pfam" id="PF02458">
    <property type="entry name" value="Transferase"/>
    <property type="match status" value="1"/>
</dbReference>